<organism evidence="2 3">
    <name type="scientific">Herbiconiux ginsengi</name>
    <dbReference type="NCBI Taxonomy" id="381665"/>
    <lineage>
        <taxon>Bacteria</taxon>
        <taxon>Bacillati</taxon>
        <taxon>Actinomycetota</taxon>
        <taxon>Actinomycetes</taxon>
        <taxon>Micrococcales</taxon>
        <taxon>Microbacteriaceae</taxon>
        <taxon>Herbiconiux</taxon>
    </lineage>
</organism>
<name>A0A1H3RQV4_9MICO</name>
<gene>
    <name evidence="2" type="ORF">SAMN05216554_3006</name>
</gene>
<dbReference type="Proteomes" id="UP000198891">
    <property type="component" value="Unassembled WGS sequence"/>
</dbReference>
<keyword evidence="3" id="KW-1185">Reference proteome</keyword>
<evidence type="ECO:0000313" key="3">
    <source>
        <dbReference type="Proteomes" id="UP000198891"/>
    </source>
</evidence>
<dbReference type="EMBL" id="FNPZ01000003">
    <property type="protein sequence ID" value="SDZ28013.1"/>
    <property type="molecule type" value="Genomic_DNA"/>
</dbReference>
<feature type="region of interest" description="Disordered" evidence="1">
    <location>
        <begin position="32"/>
        <end position="52"/>
    </location>
</feature>
<protein>
    <submittedName>
        <fullName evidence="2">Uncharacterized protein</fullName>
    </submittedName>
</protein>
<proteinExistence type="predicted"/>
<evidence type="ECO:0000313" key="2">
    <source>
        <dbReference type="EMBL" id="SDZ28013.1"/>
    </source>
</evidence>
<dbReference type="AlphaFoldDB" id="A0A1H3RQV4"/>
<evidence type="ECO:0000256" key="1">
    <source>
        <dbReference type="SAM" id="MobiDB-lite"/>
    </source>
</evidence>
<reference evidence="2 3" key="1">
    <citation type="submission" date="2016-10" db="EMBL/GenBank/DDBJ databases">
        <authorList>
            <person name="de Groot N.N."/>
        </authorList>
    </citation>
    <scope>NUCLEOTIDE SEQUENCE [LARGE SCALE GENOMIC DNA]</scope>
    <source>
        <strain evidence="2 3">CGMCC 4.3491</strain>
    </source>
</reference>
<accession>A0A1H3RQV4</accession>
<dbReference type="RefSeq" id="WP_175494284.1">
    <property type="nucleotide sequence ID" value="NZ_FNPZ01000003.1"/>
</dbReference>
<sequence>MIILLVLLGIGAVVGIVATVVDLRRDGYRRMPNRPEHDFGPIREERSGTTPL</sequence>